<dbReference type="GO" id="GO:0032934">
    <property type="term" value="F:sterol binding"/>
    <property type="evidence" value="ECO:0007669"/>
    <property type="project" value="TreeGrafter"/>
</dbReference>
<proteinExistence type="inferred from homology"/>
<keyword evidence="10" id="KW-1185">Reference proteome</keyword>
<dbReference type="OrthoDB" id="1854502at2759"/>
<dbReference type="InParanoid" id="A0A1Y1YEV2"/>
<name>A0A1Y1YEV2_9FUNG</name>
<evidence type="ECO:0000259" key="8">
    <source>
        <dbReference type="PROSITE" id="PS50003"/>
    </source>
</evidence>
<dbReference type="GO" id="GO:0030011">
    <property type="term" value="P:maintenance of cell polarity"/>
    <property type="evidence" value="ECO:0007669"/>
    <property type="project" value="TreeGrafter"/>
</dbReference>
<dbReference type="SUPFAM" id="SSF48403">
    <property type="entry name" value="Ankyrin repeat"/>
    <property type="match status" value="1"/>
</dbReference>
<organism evidence="9 10">
    <name type="scientific">Basidiobolus meristosporus CBS 931.73</name>
    <dbReference type="NCBI Taxonomy" id="1314790"/>
    <lineage>
        <taxon>Eukaryota</taxon>
        <taxon>Fungi</taxon>
        <taxon>Fungi incertae sedis</taxon>
        <taxon>Zoopagomycota</taxon>
        <taxon>Entomophthoromycotina</taxon>
        <taxon>Basidiobolomycetes</taxon>
        <taxon>Basidiobolales</taxon>
        <taxon>Basidiobolaceae</taxon>
        <taxon>Basidiobolus</taxon>
    </lineage>
</organism>
<dbReference type="SMART" id="SM00248">
    <property type="entry name" value="ANK"/>
    <property type="match status" value="2"/>
</dbReference>
<dbReference type="Pfam" id="PF12796">
    <property type="entry name" value="Ank_2"/>
    <property type="match status" value="1"/>
</dbReference>
<dbReference type="GO" id="GO:0097038">
    <property type="term" value="C:perinuclear endoplasmic reticulum"/>
    <property type="evidence" value="ECO:0007669"/>
    <property type="project" value="TreeGrafter"/>
</dbReference>
<comment type="caution">
    <text evidence="9">The sequence shown here is derived from an EMBL/GenBank/DDBJ whole genome shotgun (WGS) entry which is preliminary data.</text>
</comment>
<comment type="similarity">
    <text evidence="1">Belongs to the OSBP family.</text>
</comment>
<dbReference type="SUPFAM" id="SSF50729">
    <property type="entry name" value="PH domain-like"/>
    <property type="match status" value="1"/>
</dbReference>
<dbReference type="Gene3D" id="1.25.40.20">
    <property type="entry name" value="Ankyrin repeat-containing domain"/>
    <property type="match status" value="2"/>
</dbReference>
<keyword evidence="2" id="KW-0813">Transport</keyword>
<feature type="compositionally biased region" description="Basic and acidic residues" evidence="7">
    <location>
        <begin position="312"/>
        <end position="331"/>
    </location>
</feature>
<evidence type="ECO:0000256" key="5">
    <source>
        <dbReference type="ARBA" id="ARBA00023121"/>
    </source>
</evidence>
<dbReference type="Gene3D" id="2.40.160.120">
    <property type="match status" value="1"/>
</dbReference>
<dbReference type="SUPFAM" id="SSF144000">
    <property type="entry name" value="Oxysterol-binding protein-like"/>
    <property type="match status" value="1"/>
</dbReference>
<dbReference type="InterPro" id="IPR011993">
    <property type="entry name" value="PH-like_dom_sf"/>
</dbReference>
<evidence type="ECO:0000313" key="9">
    <source>
        <dbReference type="EMBL" id="ORX96527.1"/>
    </source>
</evidence>
<dbReference type="InterPro" id="IPR036770">
    <property type="entry name" value="Ankyrin_rpt-contain_sf"/>
</dbReference>
<gene>
    <name evidence="9" type="ORF">K493DRAFT_217361</name>
</gene>
<keyword evidence="6" id="KW-0040">ANK repeat</keyword>
<dbReference type="GO" id="GO:0006887">
    <property type="term" value="P:exocytosis"/>
    <property type="evidence" value="ECO:0007669"/>
    <property type="project" value="TreeGrafter"/>
</dbReference>
<dbReference type="PROSITE" id="PS50088">
    <property type="entry name" value="ANK_REPEAT"/>
    <property type="match status" value="2"/>
</dbReference>
<keyword evidence="3" id="KW-0597">Phosphoprotein</keyword>
<dbReference type="SMART" id="SM00233">
    <property type="entry name" value="PH"/>
    <property type="match status" value="1"/>
</dbReference>
<dbReference type="GO" id="GO:0034727">
    <property type="term" value="P:piecemeal microautophagy of the nucleus"/>
    <property type="evidence" value="ECO:0007669"/>
    <property type="project" value="TreeGrafter"/>
</dbReference>
<evidence type="ECO:0000256" key="6">
    <source>
        <dbReference type="PROSITE-ProRule" id="PRU00023"/>
    </source>
</evidence>
<dbReference type="PANTHER" id="PTHR10972">
    <property type="entry name" value="OXYSTEROL-BINDING PROTEIN-RELATED"/>
    <property type="match status" value="1"/>
</dbReference>
<evidence type="ECO:0000256" key="1">
    <source>
        <dbReference type="ARBA" id="ARBA00008842"/>
    </source>
</evidence>
<dbReference type="Pfam" id="PF00169">
    <property type="entry name" value="PH"/>
    <property type="match status" value="1"/>
</dbReference>
<dbReference type="GO" id="GO:0005635">
    <property type="term" value="C:nuclear envelope"/>
    <property type="evidence" value="ECO:0007669"/>
    <property type="project" value="TreeGrafter"/>
</dbReference>
<feature type="domain" description="PH" evidence="8">
    <location>
        <begin position="215"/>
        <end position="310"/>
    </location>
</feature>
<dbReference type="GO" id="GO:0005886">
    <property type="term" value="C:plasma membrane"/>
    <property type="evidence" value="ECO:0007669"/>
    <property type="project" value="TreeGrafter"/>
</dbReference>
<accession>A0A1Y1YEV2</accession>
<dbReference type="AlphaFoldDB" id="A0A1Y1YEV2"/>
<dbReference type="GO" id="GO:0120009">
    <property type="term" value="P:intermembrane lipid transfer"/>
    <property type="evidence" value="ECO:0007669"/>
    <property type="project" value="UniProtKB-ARBA"/>
</dbReference>
<dbReference type="InterPro" id="IPR000648">
    <property type="entry name" value="Oxysterol-bd"/>
</dbReference>
<dbReference type="InterPro" id="IPR001849">
    <property type="entry name" value="PH_domain"/>
</dbReference>
<feature type="non-terminal residue" evidence="9">
    <location>
        <position position="1"/>
    </location>
</feature>
<feature type="compositionally biased region" description="Low complexity" evidence="7">
    <location>
        <begin position="359"/>
        <end position="371"/>
    </location>
</feature>
<dbReference type="Pfam" id="PF00023">
    <property type="entry name" value="Ank"/>
    <property type="match status" value="1"/>
</dbReference>
<keyword evidence="5" id="KW-0446">Lipid-binding</keyword>
<feature type="region of interest" description="Disordered" evidence="7">
    <location>
        <begin position="312"/>
        <end position="375"/>
    </location>
</feature>
<dbReference type="PANTHER" id="PTHR10972:SF205">
    <property type="entry name" value="OXYSTEROL-BINDING PROTEIN 1"/>
    <property type="match status" value="1"/>
</dbReference>
<dbReference type="PROSITE" id="PS50297">
    <property type="entry name" value="ANK_REP_REGION"/>
    <property type="match status" value="2"/>
</dbReference>
<dbReference type="InterPro" id="IPR002110">
    <property type="entry name" value="Ankyrin_rpt"/>
</dbReference>
<dbReference type="PROSITE" id="PS50003">
    <property type="entry name" value="PH_DOMAIN"/>
    <property type="match status" value="1"/>
</dbReference>
<evidence type="ECO:0000313" key="10">
    <source>
        <dbReference type="Proteomes" id="UP000193498"/>
    </source>
</evidence>
<feature type="compositionally biased region" description="Low complexity" evidence="7">
    <location>
        <begin position="334"/>
        <end position="350"/>
    </location>
</feature>
<dbReference type="STRING" id="1314790.A0A1Y1YEV2"/>
<evidence type="ECO:0000256" key="2">
    <source>
        <dbReference type="ARBA" id="ARBA00022448"/>
    </source>
</evidence>
<dbReference type="Gene3D" id="2.30.29.30">
    <property type="entry name" value="Pleckstrin-homology domain (PH domain)/Phosphotyrosine-binding domain (PTB)"/>
    <property type="match status" value="1"/>
</dbReference>
<dbReference type="InterPro" id="IPR037239">
    <property type="entry name" value="OSBP_sf"/>
</dbReference>
<protein>
    <recommendedName>
        <fullName evidence="8">PH domain-containing protein</fullName>
    </recommendedName>
</protein>
<evidence type="ECO:0000256" key="3">
    <source>
        <dbReference type="ARBA" id="ARBA00022553"/>
    </source>
</evidence>
<feature type="repeat" description="ANK" evidence="6">
    <location>
        <begin position="131"/>
        <end position="163"/>
    </location>
</feature>
<dbReference type="GO" id="GO:0006897">
    <property type="term" value="P:endocytosis"/>
    <property type="evidence" value="ECO:0007669"/>
    <property type="project" value="TreeGrafter"/>
</dbReference>
<dbReference type="Proteomes" id="UP000193498">
    <property type="component" value="Unassembled WGS sequence"/>
</dbReference>
<dbReference type="FunFam" id="2.40.160.120:FF:000001">
    <property type="entry name" value="Oxysterol-binding protein"/>
    <property type="match status" value="1"/>
</dbReference>
<dbReference type="Pfam" id="PF01237">
    <property type="entry name" value="Oxysterol_BP"/>
    <property type="match status" value="1"/>
</dbReference>
<dbReference type="EMBL" id="MCFE01000152">
    <property type="protein sequence ID" value="ORX96527.1"/>
    <property type="molecule type" value="Genomic_DNA"/>
</dbReference>
<reference evidence="9 10" key="1">
    <citation type="submission" date="2016-07" db="EMBL/GenBank/DDBJ databases">
        <title>Pervasive Adenine N6-methylation of Active Genes in Fungi.</title>
        <authorList>
            <consortium name="DOE Joint Genome Institute"/>
            <person name="Mondo S.J."/>
            <person name="Dannebaum R.O."/>
            <person name="Kuo R.C."/>
            <person name="Labutti K."/>
            <person name="Haridas S."/>
            <person name="Kuo A."/>
            <person name="Salamov A."/>
            <person name="Ahrendt S.R."/>
            <person name="Lipzen A."/>
            <person name="Sullivan W."/>
            <person name="Andreopoulos W.B."/>
            <person name="Clum A."/>
            <person name="Lindquist E."/>
            <person name="Daum C."/>
            <person name="Ramamoorthy G.K."/>
            <person name="Gryganskyi A."/>
            <person name="Culley D."/>
            <person name="Magnuson J.K."/>
            <person name="James T.Y."/>
            <person name="O'Malley M.A."/>
            <person name="Stajich J.E."/>
            <person name="Spatafora J.W."/>
            <person name="Visel A."/>
            <person name="Grigoriev I.V."/>
        </authorList>
    </citation>
    <scope>NUCLEOTIDE SEQUENCE [LARGE SCALE GENOMIC DNA]</scope>
    <source>
        <strain evidence="9 10">CBS 931.73</strain>
    </source>
</reference>
<dbReference type="FunCoup" id="A0A1Y1YEV2">
    <property type="interactions" value="621"/>
</dbReference>
<keyword evidence="4" id="KW-0445">Lipid transport</keyword>
<evidence type="ECO:0000256" key="4">
    <source>
        <dbReference type="ARBA" id="ARBA00023055"/>
    </source>
</evidence>
<dbReference type="GO" id="GO:0005829">
    <property type="term" value="C:cytosol"/>
    <property type="evidence" value="ECO:0007669"/>
    <property type="project" value="TreeGrafter"/>
</dbReference>
<sequence>IHVAIGSSGYSMIEYLLNPEFRLDINQPDQHGNTPLHLAAKSCRPDIVRLLMNCSRVDDTCLNNDGYQAIDMTNCSEIIQCIEENRQEFVRYTNQRVAEFVRKLDFASLAKLYENNRTRNLVDLNLQDPRTGSTALHEAARLGNADLVVWLMQRGANVFARDRMGKLPIDVARSDRVKGVLKEGMRLLNAGQFLGLTTSLYLVPNDSNPHAPGHHPRLSGTLMKWMNFTTGYKRRWFILENGVLSYYKSRHEAENSCRGAINLRFARIWIDPNDLTRFDVIGPGTAKYRLRADHAMEVKRWVLALTKSKQRLDEGNLKDPDAAPSNRRELGVDSNSPSTPETSESSSTGSVREQSKRASSVSTQDSTYSYSSDEELDLPTTEEYHCSVSSVFNEWERYRDRMDLVYKNCPVDKETEVWLRNSFKKIRKHISEVIRMASEREMYWSKKYRREVRQLDIWTESFRALVADNHQLQSVFRSTENTDLTGVLGNVEHQSSPEASGEVEEEFYDATDSGLTTEMIRSLQDFNQNLSRSILRSSSGYPTQFRQLLSIPLYHIQDVSLWTVMKGSMVKDLHRMNFPIQLHEPLSMLQRFAEQMEYSELLDTAAAQEDSTERLLWVTIFAMSSYASTQKRFRKPFNPLLGETYEYVNRDKGYRYMSEQVCTNPPISASHCESVNYKLHSELELKSKFRGKSVDVSAEGTNHLYLRLPTAADEASHPTRPRREERYSWNRVTTKIHNLIMGAVEVENYGEMIIRNHTTNEMCLLRFKPHTLQGEMNVVEGYVASADSKITWEMYGKWNEYLVAREMVSSLDTEEEVKPLSQYRLSDFPSDTCPCTLSSADPSVRLLWRVESQQSIISPFMMSLNELPIGLIPYLPDTDSRLRHDIRYFENGQIEKSRLENQKLEKRPAPSAQWHPRWFIEDRDRDTRSRIWRFTNDYWFERNNGHLASKE</sequence>
<feature type="repeat" description="ANK" evidence="6">
    <location>
        <begin position="31"/>
        <end position="53"/>
    </location>
</feature>
<evidence type="ECO:0000256" key="7">
    <source>
        <dbReference type="SAM" id="MobiDB-lite"/>
    </source>
</evidence>